<reference evidence="1" key="1">
    <citation type="submission" date="2021-06" db="EMBL/GenBank/DDBJ databases">
        <authorList>
            <person name="Kallberg Y."/>
            <person name="Tangrot J."/>
            <person name="Rosling A."/>
        </authorList>
    </citation>
    <scope>NUCLEOTIDE SEQUENCE</scope>
    <source>
        <strain evidence="1">MA453B</strain>
    </source>
</reference>
<evidence type="ECO:0000313" key="2">
    <source>
        <dbReference type="Proteomes" id="UP000789405"/>
    </source>
</evidence>
<proteinExistence type="predicted"/>
<dbReference type="AlphaFoldDB" id="A0A9N9K9T9"/>
<gene>
    <name evidence="1" type="ORF">DERYTH_LOCUS26745</name>
</gene>
<sequence length="82" mass="9747">DERRYQVDERGNLENRGRDNSHIDRLYTYFGLGMNRSMHDAPDKVLYNISQQSIGSQFPMQYSQPMFQGWSTFPQTQYQSTM</sequence>
<protein>
    <submittedName>
        <fullName evidence="1">1400_t:CDS:1</fullName>
    </submittedName>
</protein>
<dbReference type="Proteomes" id="UP000789405">
    <property type="component" value="Unassembled WGS sequence"/>
</dbReference>
<name>A0A9N9K9T9_9GLOM</name>
<organism evidence="1 2">
    <name type="scientific">Dentiscutata erythropus</name>
    <dbReference type="NCBI Taxonomy" id="1348616"/>
    <lineage>
        <taxon>Eukaryota</taxon>
        <taxon>Fungi</taxon>
        <taxon>Fungi incertae sedis</taxon>
        <taxon>Mucoromycota</taxon>
        <taxon>Glomeromycotina</taxon>
        <taxon>Glomeromycetes</taxon>
        <taxon>Diversisporales</taxon>
        <taxon>Gigasporaceae</taxon>
        <taxon>Dentiscutata</taxon>
    </lineage>
</organism>
<feature type="non-terminal residue" evidence="1">
    <location>
        <position position="82"/>
    </location>
</feature>
<keyword evidence="2" id="KW-1185">Reference proteome</keyword>
<evidence type="ECO:0000313" key="1">
    <source>
        <dbReference type="EMBL" id="CAG8819193.1"/>
    </source>
</evidence>
<dbReference type="EMBL" id="CAJVPY010057593">
    <property type="protein sequence ID" value="CAG8819193.1"/>
    <property type="molecule type" value="Genomic_DNA"/>
</dbReference>
<feature type="non-terminal residue" evidence="1">
    <location>
        <position position="1"/>
    </location>
</feature>
<accession>A0A9N9K9T9</accession>
<dbReference type="OrthoDB" id="10450159at2759"/>
<comment type="caution">
    <text evidence="1">The sequence shown here is derived from an EMBL/GenBank/DDBJ whole genome shotgun (WGS) entry which is preliminary data.</text>
</comment>